<feature type="region of interest" description="Disordered" evidence="1">
    <location>
        <begin position="226"/>
        <end position="321"/>
    </location>
</feature>
<evidence type="ECO:0000256" key="1">
    <source>
        <dbReference type="SAM" id="MobiDB-lite"/>
    </source>
</evidence>
<dbReference type="SUPFAM" id="SSF57903">
    <property type="entry name" value="FYVE/PHD zinc finger"/>
    <property type="match status" value="1"/>
</dbReference>
<dbReference type="Proteomes" id="UP001446871">
    <property type="component" value="Unassembled WGS sequence"/>
</dbReference>
<keyword evidence="3" id="KW-1185">Reference proteome</keyword>
<name>A0ABR1TJR5_9PEZI</name>
<evidence type="ECO:0000313" key="2">
    <source>
        <dbReference type="EMBL" id="KAK8046891.1"/>
    </source>
</evidence>
<dbReference type="InterPro" id="IPR013083">
    <property type="entry name" value="Znf_RING/FYVE/PHD"/>
</dbReference>
<dbReference type="EMBL" id="JAQQWM010000009">
    <property type="protein sequence ID" value="KAK8046891.1"/>
    <property type="molecule type" value="Genomic_DNA"/>
</dbReference>
<reference evidence="2 3" key="1">
    <citation type="submission" date="2023-01" db="EMBL/GenBank/DDBJ databases">
        <title>Analysis of 21 Apiospora genomes using comparative genomics revels a genus with tremendous synthesis potential of carbohydrate active enzymes and secondary metabolites.</title>
        <authorList>
            <person name="Sorensen T."/>
        </authorList>
    </citation>
    <scope>NUCLEOTIDE SEQUENCE [LARGE SCALE GENOMIC DNA]</scope>
    <source>
        <strain evidence="2 3">CBS 83171</strain>
    </source>
</reference>
<feature type="compositionally biased region" description="Polar residues" evidence="1">
    <location>
        <begin position="246"/>
        <end position="262"/>
    </location>
</feature>
<dbReference type="InterPro" id="IPR011011">
    <property type="entry name" value="Znf_FYVE_PHD"/>
</dbReference>
<evidence type="ECO:0008006" key="4">
    <source>
        <dbReference type="Google" id="ProtNLM"/>
    </source>
</evidence>
<comment type="caution">
    <text evidence="2">The sequence shown here is derived from an EMBL/GenBank/DDBJ whole genome shotgun (WGS) entry which is preliminary data.</text>
</comment>
<evidence type="ECO:0000313" key="3">
    <source>
        <dbReference type="Proteomes" id="UP001446871"/>
    </source>
</evidence>
<gene>
    <name evidence="2" type="ORF">PG996_014955</name>
</gene>
<dbReference type="Gene3D" id="3.30.40.10">
    <property type="entry name" value="Zinc/RING finger domain, C3HC4 (zinc finger)"/>
    <property type="match status" value="1"/>
</dbReference>
<organism evidence="2 3">
    <name type="scientific">Apiospora saccharicola</name>
    <dbReference type="NCBI Taxonomy" id="335842"/>
    <lineage>
        <taxon>Eukaryota</taxon>
        <taxon>Fungi</taxon>
        <taxon>Dikarya</taxon>
        <taxon>Ascomycota</taxon>
        <taxon>Pezizomycotina</taxon>
        <taxon>Sordariomycetes</taxon>
        <taxon>Xylariomycetidae</taxon>
        <taxon>Amphisphaeriales</taxon>
        <taxon>Apiosporaceae</taxon>
        <taxon>Apiospora</taxon>
    </lineage>
</organism>
<sequence length="695" mass="78408">MVATYWSVEDIQCLLSSLNISVESIRIWWPYENNHCERSSRKDRSIGISRACDHLATRIPAFSPKQIRTKMRWLWANFGPDDGDHEPDALYLQGAWDKTLPRLDSEFPDIWTHVNQSVEDDRECKCGFSHVLGDTIQCTNPTCSFWQHVVCYYEVDDFTVAPENHLCDQCRSTDPQQPIEGLEEDHEMLQSAEDALASDPHAESAQAHVSYSEEFSNIGSIVEDPFTFIHPHDEGPLDLNPHAGELSTSNPRTDEPPNTTPDVVQEPDNHGPYSQEPNSPEPRFGKPHLTHNGAKSDAPVQSPKTHEAQIPAASSLPCTPDTFKESLASLERQDTAANIQWVPDSGEVQSGLRKISHQCFNISKSLSRGGFLLAEVPVEEYLRQQMHISSSFTYAPRSDSGPPSSRITERWLRAILVACAVDWIFYPGQSEIIAQTAKDELPSVSHLDAGLNVILAHSFHMELSNRCSPEALQALHIEITRNLASGSHKEFAYAFLEAVSLRCSRAAFRILYREAATRMLMDSDIGLPRALDQQGKLYAETFFERLVPFFTFGESRAPLSFAPPHIGMMIEGESQWRISELTAVFSHLLRLKLQLSLSQSHYEMWFPHKTSPDESDYLKGLLASPNNDDDDDDTPKLIEFCLFPAILEHRSPDTTDREILDISQYHNSFVRLTEEQRSQTRIVCEAKVLYSPACT</sequence>
<protein>
    <recommendedName>
        <fullName evidence="4">Zinc finger PHD-type domain-containing protein</fullName>
    </recommendedName>
</protein>
<accession>A0ABR1TJR5</accession>
<proteinExistence type="predicted"/>